<gene>
    <name evidence="4" type="ORF">G7Z17_g8223</name>
</gene>
<dbReference type="Pfam" id="PF00248">
    <property type="entry name" value="Aldo_ket_red"/>
    <property type="match status" value="1"/>
</dbReference>
<dbReference type="Proteomes" id="UP000722485">
    <property type="component" value="Unassembled WGS sequence"/>
</dbReference>
<sequence length="341" mass="38313">MVSCQLTEHGRLGESGLKVSKIIMGCMVFGSSKWEGSPWTLDEEEGLELLKKAYDLGINTWDTADFYSNGASEVIVGKALKKYSIPRNKVTILSKVYFPITEGEGVRVAPINDGAIVNQMGLSRKHIFDAVDGCLRRLDMDYIDVLQIHRLDRDTPPEEIMRALHDVVMSGKVRYIGASSMWTWEFARLQHIAELKGWTKFISMQNFYNLVYREEEREMIPFCKATGVGIIPWSPMARGLLTRPWGTAESERARGDKHSAVWNVGVSSEVVGRVEQLAKKKGVSMAVLAAAWVLHKGCCPILGLNKLERIEEAVGALQVRLTEQDVKFLEEEYKPRAVQGH</sequence>
<accession>A0A9P5H2D7</accession>
<evidence type="ECO:0000256" key="1">
    <source>
        <dbReference type="ARBA" id="ARBA00005179"/>
    </source>
</evidence>
<dbReference type="GO" id="GO:0016491">
    <property type="term" value="F:oxidoreductase activity"/>
    <property type="evidence" value="ECO:0007669"/>
    <property type="project" value="UniProtKB-KW"/>
</dbReference>
<dbReference type="GO" id="GO:0005829">
    <property type="term" value="C:cytosol"/>
    <property type="evidence" value="ECO:0007669"/>
    <property type="project" value="UniProtKB-ARBA"/>
</dbReference>
<dbReference type="Gene3D" id="3.20.20.100">
    <property type="entry name" value="NADP-dependent oxidoreductase domain"/>
    <property type="match status" value="1"/>
</dbReference>
<dbReference type="CDD" id="cd19079">
    <property type="entry name" value="AKR_EcYajO-like"/>
    <property type="match status" value="1"/>
</dbReference>
<protein>
    <recommendedName>
        <fullName evidence="3">NADP-dependent oxidoreductase domain-containing protein</fullName>
    </recommendedName>
</protein>
<evidence type="ECO:0000313" key="5">
    <source>
        <dbReference type="Proteomes" id="UP000722485"/>
    </source>
</evidence>
<dbReference type="PANTHER" id="PTHR43364:SF15">
    <property type="entry name" value="ARYL-ALCOHOL DEHYDROGENASE AAD16-RELATED"/>
    <property type="match status" value="1"/>
</dbReference>
<keyword evidence="2" id="KW-0560">Oxidoreductase</keyword>
<dbReference type="InterPro" id="IPR036812">
    <property type="entry name" value="NAD(P)_OxRdtase_dom_sf"/>
</dbReference>
<name>A0A9P5H2D7_9HYPO</name>
<dbReference type="InterPro" id="IPR050523">
    <property type="entry name" value="AKR_Detox_Biosynth"/>
</dbReference>
<comment type="pathway">
    <text evidence="1">Secondary metabolite biosynthesis.</text>
</comment>
<dbReference type="EMBL" id="JAANBB010000201">
    <property type="protein sequence ID" value="KAF7546735.1"/>
    <property type="molecule type" value="Genomic_DNA"/>
</dbReference>
<dbReference type="PANTHER" id="PTHR43364">
    <property type="entry name" value="NADH-SPECIFIC METHYLGLYOXAL REDUCTASE-RELATED"/>
    <property type="match status" value="1"/>
</dbReference>
<reference evidence="4" key="1">
    <citation type="submission" date="2020-03" db="EMBL/GenBank/DDBJ databases">
        <title>Draft Genome Sequence of Cylindrodendrum hubeiense.</title>
        <authorList>
            <person name="Buettner E."/>
            <person name="Kellner H."/>
        </authorList>
    </citation>
    <scope>NUCLEOTIDE SEQUENCE</scope>
    <source>
        <strain evidence="4">IHI 201604</strain>
    </source>
</reference>
<proteinExistence type="predicted"/>
<feature type="domain" description="NADP-dependent oxidoreductase" evidence="3">
    <location>
        <begin position="27"/>
        <end position="331"/>
    </location>
</feature>
<evidence type="ECO:0000256" key="2">
    <source>
        <dbReference type="ARBA" id="ARBA00023002"/>
    </source>
</evidence>
<organism evidence="4 5">
    <name type="scientific">Cylindrodendrum hubeiense</name>
    <dbReference type="NCBI Taxonomy" id="595255"/>
    <lineage>
        <taxon>Eukaryota</taxon>
        <taxon>Fungi</taxon>
        <taxon>Dikarya</taxon>
        <taxon>Ascomycota</taxon>
        <taxon>Pezizomycotina</taxon>
        <taxon>Sordariomycetes</taxon>
        <taxon>Hypocreomycetidae</taxon>
        <taxon>Hypocreales</taxon>
        <taxon>Nectriaceae</taxon>
        <taxon>Cylindrodendrum</taxon>
    </lineage>
</organism>
<dbReference type="AlphaFoldDB" id="A0A9P5H2D7"/>
<keyword evidence="5" id="KW-1185">Reference proteome</keyword>
<evidence type="ECO:0000259" key="3">
    <source>
        <dbReference type="Pfam" id="PF00248"/>
    </source>
</evidence>
<dbReference type="SUPFAM" id="SSF51430">
    <property type="entry name" value="NAD(P)-linked oxidoreductase"/>
    <property type="match status" value="1"/>
</dbReference>
<comment type="caution">
    <text evidence="4">The sequence shown here is derived from an EMBL/GenBank/DDBJ whole genome shotgun (WGS) entry which is preliminary data.</text>
</comment>
<evidence type="ECO:0000313" key="4">
    <source>
        <dbReference type="EMBL" id="KAF7546735.1"/>
    </source>
</evidence>
<dbReference type="FunFam" id="3.20.20.100:FF:000004">
    <property type="entry name" value="Oxidoreductase, aldo/keto reductase"/>
    <property type="match status" value="1"/>
</dbReference>
<dbReference type="InterPro" id="IPR023210">
    <property type="entry name" value="NADP_OxRdtase_dom"/>
</dbReference>
<dbReference type="OrthoDB" id="1720422at2759"/>